<dbReference type="EMBL" id="UINC01181417">
    <property type="protein sequence ID" value="SVD91105.1"/>
    <property type="molecule type" value="Genomic_DNA"/>
</dbReference>
<reference evidence="1" key="1">
    <citation type="submission" date="2018-05" db="EMBL/GenBank/DDBJ databases">
        <authorList>
            <person name="Lanie J.A."/>
            <person name="Ng W.-L."/>
            <person name="Kazmierczak K.M."/>
            <person name="Andrzejewski T.M."/>
            <person name="Davidsen T.M."/>
            <person name="Wayne K.J."/>
            <person name="Tettelin H."/>
            <person name="Glass J.I."/>
            <person name="Rusch D."/>
            <person name="Podicherti R."/>
            <person name="Tsui H.-C.T."/>
            <person name="Winkler M.E."/>
        </authorList>
    </citation>
    <scope>NUCLEOTIDE SEQUENCE</scope>
</reference>
<accession>A0A382Z7M1</accession>
<gene>
    <name evidence="1" type="ORF">METZ01_LOCUS443959</name>
</gene>
<protein>
    <submittedName>
        <fullName evidence="1">Uncharacterized protein</fullName>
    </submittedName>
</protein>
<organism evidence="1">
    <name type="scientific">marine metagenome</name>
    <dbReference type="NCBI Taxonomy" id="408172"/>
    <lineage>
        <taxon>unclassified sequences</taxon>
        <taxon>metagenomes</taxon>
        <taxon>ecological metagenomes</taxon>
    </lineage>
</organism>
<evidence type="ECO:0000313" key="1">
    <source>
        <dbReference type="EMBL" id="SVD91105.1"/>
    </source>
</evidence>
<proteinExistence type="predicted"/>
<dbReference type="AlphaFoldDB" id="A0A382Z7M1"/>
<sequence length="47" mass="5311">MPRVLFQQVSPFWHLEVFKVEARRHSAPSENVVARLDGGAEQCPSFG</sequence>
<name>A0A382Z7M1_9ZZZZ</name>